<name>A0A9D5CE31_9LILI</name>
<protein>
    <submittedName>
        <fullName evidence="2">Uncharacterized protein</fullName>
    </submittedName>
</protein>
<organism evidence="2 3">
    <name type="scientific">Dioscorea zingiberensis</name>
    <dbReference type="NCBI Taxonomy" id="325984"/>
    <lineage>
        <taxon>Eukaryota</taxon>
        <taxon>Viridiplantae</taxon>
        <taxon>Streptophyta</taxon>
        <taxon>Embryophyta</taxon>
        <taxon>Tracheophyta</taxon>
        <taxon>Spermatophyta</taxon>
        <taxon>Magnoliopsida</taxon>
        <taxon>Liliopsida</taxon>
        <taxon>Dioscoreales</taxon>
        <taxon>Dioscoreaceae</taxon>
        <taxon>Dioscorea</taxon>
    </lineage>
</organism>
<feature type="region of interest" description="Disordered" evidence="1">
    <location>
        <begin position="1"/>
        <end position="25"/>
    </location>
</feature>
<reference evidence="2" key="1">
    <citation type="submission" date="2021-03" db="EMBL/GenBank/DDBJ databases">
        <authorList>
            <person name="Li Z."/>
            <person name="Yang C."/>
        </authorList>
    </citation>
    <scope>NUCLEOTIDE SEQUENCE</scope>
    <source>
        <strain evidence="2">Dzin_1.0</strain>
        <tissue evidence="2">Leaf</tissue>
    </source>
</reference>
<proteinExistence type="predicted"/>
<gene>
    <name evidence="2" type="ORF">J5N97_019490</name>
</gene>
<dbReference type="Proteomes" id="UP001085076">
    <property type="component" value="Miscellaneous, Linkage group lg05"/>
</dbReference>
<reference evidence="2" key="2">
    <citation type="journal article" date="2022" name="Hortic Res">
        <title>The genome of Dioscorea zingiberensis sheds light on the biosynthesis, origin and evolution of the medicinally important diosgenin saponins.</title>
        <authorList>
            <person name="Li Y."/>
            <person name="Tan C."/>
            <person name="Li Z."/>
            <person name="Guo J."/>
            <person name="Li S."/>
            <person name="Chen X."/>
            <person name="Wang C."/>
            <person name="Dai X."/>
            <person name="Yang H."/>
            <person name="Song W."/>
            <person name="Hou L."/>
            <person name="Xu J."/>
            <person name="Tong Z."/>
            <person name="Xu A."/>
            <person name="Yuan X."/>
            <person name="Wang W."/>
            <person name="Yang Q."/>
            <person name="Chen L."/>
            <person name="Sun Z."/>
            <person name="Wang K."/>
            <person name="Pan B."/>
            <person name="Chen J."/>
            <person name="Bao Y."/>
            <person name="Liu F."/>
            <person name="Qi X."/>
            <person name="Gang D.R."/>
            <person name="Wen J."/>
            <person name="Li J."/>
        </authorList>
    </citation>
    <scope>NUCLEOTIDE SEQUENCE</scope>
    <source>
        <strain evidence="2">Dzin_1.0</strain>
    </source>
</reference>
<accession>A0A9D5CE31</accession>
<evidence type="ECO:0000313" key="2">
    <source>
        <dbReference type="EMBL" id="KAJ0971531.1"/>
    </source>
</evidence>
<feature type="compositionally biased region" description="Basic and acidic residues" evidence="1">
    <location>
        <begin position="9"/>
        <end position="25"/>
    </location>
</feature>
<dbReference type="PANTHER" id="PTHR34539:SF19">
    <property type="entry name" value="T6J4.11 PROTEIN"/>
    <property type="match status" value="1"/>
</dbReference>
<dbReference type="EMBL" id="JAGGNH010000005">
    <property type="protein sequence ID" value="KAJ0971531.1"/>
    <property type="molecule type" value="Genomic_DNA"/>
</dbReference>
<dbReference type="PANTHER" id="PTHR34539">
    <property type="entry name" value="T6J4.11 PROTEIN"/>
    <property type="match status" value="1"/>
</dbReference>
<dbReference type="OrthoDB" id="785381at2759"/>
<sequence>MESIGSNKRSREVIDVPEEEPSHDAKRFREELIINILDDDDDADDRNQATQDLDTVIKSLQKEIIALPSPKSNDRIRQPDLGYLLEASDDELGLPPEVPSSSEEYGGDAGISSADHEVAGFARIWGFEDEAFDFGFASFDDAFGYNDAFYEPLDLFDADIVF</sequence>
<dbReference type="AlphaFoldDB" id="A0A9D5CE31"/>
<comment type="caution">
    <text evidence="2">The sequence shown here is derived from an EMBL/GenBank/DDBJ whole genome shotgun (WGS) entry which is preliminary data.</text>
</comment>
<evidence type="ECO:0000313" key="3">
    <source>
        <dbReference type="Proteomes" id="UP001085076"/>
    </source>
</evidence>
<keyword evidence="3" id="KW-1185">Reference proteome</keyword>
<evidence type="ECO:0000256" key="1">
    <source>
        <dbReference type="SAM" id="MobiDB-lite"/>
    </source>
</evidence>